<feature type="region of interest" description="Disordered" evidence="1">
    <location>
        <begin position="1"/>
        <end position="40"/>
    </location>
</feature>
<proteinExistence type="predicted"/>
<evidence type="ECO:0000313" key="3">
    <source>
        <dbReference type="Proteomes" id="UP000236291"/>
    </source>
</evidence>
<gene>
    <name evidence="2" type="ORF">L195_g048511</name>
</gene>
<name>A0A2K3JLI5_TRIPR</name>
<dbReference type="Proteomes" id="UP000236291">
    <property type="component" value="Unassembled WGS sequence"/>
</dbReference>
<evidence type="ECO:0000256" key="1">
    <source>
        <dbReference type="SAM" id="MobiDB-lite"/>
    </source>
</evidence>
<dbReference type="ExpressionAtlas" id="A0A2K3JLI5">
    <property type="expression patterns" value="baseline"/>
</dbReference>
<sequence length="233" mass="26101">MLSRINQDNSLTEGGEEIPIDDGGRNIASEKENKTSQNLTSAEAHITVDLKNVNERLWEEFLKRVKKHDESEGMLKPPQIGEKVERRRLESMNATDVCVSDEPIARRERFNRTVGAQTAWGIQRARNRSVESQQSGGSLRTCSVMEMLENQPPVIRIDECLLPASIGSVLIAERDSRNGKYASVSLINSFDCLEADQLMQDIHFGVHESDISCTPYVPVYIKLPAGIIKKFSS</sequence>
<dbReference type="STRING" id="57577.A0A2K3JLI5"/>
<dbReference type="EMBL" id="ASHM01069489">
    <property type="protein sequence ID" value="PNX54888.1"/>
    <property type="molecule type" value="Genomic_DNA"/>
</dbReference>
<feature type="compositionally biased region" description="Basic and acidic residues" evidence="1">
    <location>
        <begin position="22"/>
        <end position="34"/>
    </location>
</feature>
<reference evidence="2 3" key="1">
    <citation type="journal article" date="2014" name="Am. J. Bot.">
        <title>Genome assembly and annotation for red clover (Trifolium pratense; Fabaceae).</title>
        <authorList>
            <person name="Istvanek J."/>
            <person name="Jaros M."/>
            <person name="Krenek A."/>
            <person name="Repkova J."/>
        </authorList>
    </citation>
    <scope>NUCLEOTIDE SEQUENCE [LARGE SCALE GENOMIC DNA]</scope>
    <source>
        <strain evidence="3">cv. Tatra</strain>
        <tissue evidence="2">Young leaves</tissue>
    </source>
</reference>
<feature type="compositionally biased region" description="Polar residues" evidence="1">
    <location>
        <begin position="1"/>
        <end position="12"/>
    </location>
</feature>
<protein>
    <submittedName>
        <fullName evidence="2">Beta-amylase 8-like protein</fullName>
    </submittedName>
</protein>
<evidence type="ECO:0000313" key="2">
    <source>
        <dbReference type="EMBL" id="PNX54888.1"/>
    </source>
</evidence>
<reference evidence="2 3" key="2">
    <citation type="journal article" date="2017" name="Front. Plant Sci.">
        <title>Gene Classification and Mining of Molecular Markers Useful in Red Clover (Trifolium pratense) Breeding.</title>
        <authorList>
            <person name="Istvanek J."/>
            <person name="Dluhosova J."/>
            <person name="Dluhos P."/>
            <person name="Patkova L."/>
            <person name="Nedelnik J."/>
            <person name="Repkova J."/>
        </authorList>
    </citation>
    <scope>NUCLEOTIDE SEQUENCE [LARGE SCALE GENOMIC DNA]</scope>
    <source>
        <strain evidence="3">cv. Tatra</strain>
        <tissue evidence="2">Young leaves</tissue>
    </source>
</reference>
<comment type="caution">
    <text evidence="2">The sequence shown here is derived from an EMBL/GenBank/DDBJ whole genome shotgun (WGS) entry which is preliminary data.</text>
</comment>
<accession>A0A2K3JLI5</accession>
<dbReference type="AlphaFoldDB" id="A0A2K3JLI5"/>
<organism evidence="2 3">
    <name type="scientific">Trifolium pratense</name>
    <name type="common">Red clover</name>
    <dbReference type="NCBI Taxonomy" id="57577"/>
    <lineage>
        <taxon>Eukaryota</taxon>
        <taxon>Viridiplantae</taxon>
        <taxon>Streptophyta</taxon>
        <taxon>Embryophyta</taxon>
        <taxon>Tracheophyta</taxon>
        <taxon>Spermatophyta</taxon>
        <taxon>Magnoliopsida</taxon>
        <taxon>eudicotyledons</taxon>
        <taxon>Gunneridae</taxon>
        <taxon>Pentapetalae</taxon>
        <taxon>rosids</taxon>
        <taxon>fabids</taxon>
        <taxon>Fabales</taxon>
        <taxon>Fabaceae</taxon>
        <taxon>Papilionoideae</taxon>
        <taxon>50 kb inversion clade</taxon>
        <taxon>NPAAA clade</taxon>
        <taxon>Hologalegina</taxon>
        <taxon>IRL clade</taxon>
        <taxon>Trifolieae</taxon>
        <taxon>Trifolium</taxon>
    </lineage>
</organism>